<evidence type="ECO:0000313" key="4">
    <source>
        <dbReference type="Proteomes" id="UP001042704"/>
    </source>
</evidence>
<evidence type="ECO:0000256" key="1">
    <source>
        <dbReference type="ARBA" id="ARBA00022729"/>
    </source>
</evidence>
<organism evidence="3 4">
    <name type="scientific">Methanofollis aquaemaris</name>
    <dbReference type="NCBI Taxonomy" id="126734"/>
    <lineage>
        <taxon>Archaea</taxon>
        <taxon>Methanobacteriati</taxon>
        <taxon>Methanobacteriota</taxon>
        <taxon>Stenosarchaea group</taxon>
        <taxon>Methanomicrobia</taxon>
        <taxon>Methanomicrobiales</taxon>
        <taxon>Methanomicrobiaceae</taxon>
        <taxon>Methanofollis</taxon>
    </lineage>
</organism>
<gene>
    <name evidence="3" type="ORF">RJ40_08960</name>
</gene>
<dbReference type="SUPFAM" id="SSF69304">
    <property type="entry name" value="Tricorn protease N-terminal domain"/>
    <property type="match status" value="1"/>
</dbReference>
<keyword evidence="1" id="KW-0732">Signal</keyword>
<name>A0A8A3S5U1_9EURY</name>
<dbReference type="KEGG" id="maqe:RJ40_08960"/>
<reference evidence="3" key="2">
    <citation type="submission" date="2019-02" db="EMBL/GenBank/DDBJ databases">
        <authorList>
            <person name="Chen S.-C."/>
            <person name="Chien H.-H."/>
            <person name="Lai M.-C."/>
        </authorList>
    </citation>
    <scope>NUCLEOTIDE SEQUENCE</scope>
    <source>
        <strain evidence="3">N2F9704</strain>
    </source>
</reference>
<dbReference type="RefSeq" id="WP_265580529.1">
    <property type="nucleotide sequence ID" value="NZ_CP036172.1"/>
</dbReference>
<dbReference type="GO" id="GO:0005886">
    <property type="term" value="C:plasma membrane"/>
    <property type="evidence" value="ECO:0007669"/>
    <property type="project" value="UniProtKB-SubCell"/>
</dbReference>
<sequence length="623" mass="67796">MNRMEILGILWITAIFWMVAPVGAYLEATADTHALAAGDVLTVTGQTDREGGVWIWAVEGGRLMCDHLETNEEGGFSWTVESATDSGGYTLFVQDAGEDGQPAVTFQEDDGRGEVVAPEGAGFSVRHGPGLAGRLADVFETGKGDDGIVRLTVPVYPSWADVDGPRVWEHGETITVSGTTNLAPGTVLTYELTEGGIETGADPAKIVAEGEITVEEGYGGRTWSFVLDTGHLNPGDHLFTLIDEKRNLILTTVERTVQGQEYDPTYLALAGDRLVWINPAIDPDHLYLVSMEDGTTTQVNAGTILDPYSAPALSTDHLVWVGKEENYSSSGHTKIFAYTIATGEKTGLTEWKRGPGMPAVDGNRVVWKERDDRTLNYSLTVAGYDLATGTGEVYPSEEGWKPYQPRTSGGLVVWGEYDGKGNARVIAYDTRTGKTEQFTTEIGWLEWPTVSEGYVVWAERPGDEYVVMMRTPGSDRSEEVARTPELRGFQANGGRFIWQETGDRKTYHLRILDAGERQVRTLLSKEGAFISPAISGDRVTWIERGRDRNEIMVYDLVTGEETTLPAPEFLNLTTPTVKETESLHTPMSEDTVPQSAETTPQAPGFGVAAALVALISAAGTGRR</sequence>
<evidence type="ECO:0000256" key="2">
    <source>
        <dbReference type="SAM" id="MobiDB-lite"/>
    </source>
</evidence>
<dbReference type="GO" id="GO:0030115">
    <property type="term" value="C:S-layer"/>
    <property type="evidence" value="ECO:0007669"/>
    <property type="project" value="UniProtKB-SubCell"/>
</dbReference>
<dbReference type="PANTHER" id="PTHR36842:SF1">
    <property type="entry name" value="PROTEIN TOLB"/>
    <property type="match status" value="1"/>
</dbReference>
<accession>A0A8A3S5U1</accession>
<proteinExistence type="predicted"/>
<dbReference type="EMBL" id="CP036172">
    <property type="protein sequence ID" value="QSZ67627.1"/>
    <property type="molecule type" value="Genomic_DNA"/>
</dbReference>
<dbReference type="AlphaFoldDB" id="A0A8A3S5U1"/>
<dbReference type="Proteomes" id="UP001042704">
    <property type="component" value="Chromosome"/>
</dbReference>
<protein>
    <submittedName>
        <fullName evidence="3">PGF-CTERM sorting domain-containing protein</fullName>
    </submittedName>
</protein>
<dbReference type="PANTHER" id="PTHR36842">
    <property type="entry name" value="PROTEIN TOLB HOMOLOG"/>
    <property type="match status" value="1"/>
</dbReference>
<dbReference type="GeneID" id="76424494"/>
<dbReference type="NCBIfam" id="TIGR04126">
    <property type="entry name" value="PGF_CTERM"/>
    <property type="match status" value="1"/>
</dbReference>
<dbReference type="InterPro" id="IPR026371">
    <property type="entry name" value="PGF_CTERM"/>
</dbReference>
<evidence type="ECO:0000313" key="3">
    <source>
        <dbReference type="EMBL" id="QSZ67627.1"/>
    </source>
</evidence>
<feature type="region of interest" description="Disordered" evidence="2">
    <location>
        <begin position="581"/>
        <end position="600"/>
    </location>
</feature>
<feature type="compositionally biased region" description="Polar residues" evidence="2">
    <location>
        <begin position="591"/>
        <end position="600"/>
    </location>
</feature>
<reference evidence="3" key="1">
    <citation type="journal article" date="2001" name="Int. J. Syst. Evol. Microbiol.">
        <title>Methanofollis aquaemaris sp. nov., a methanogen isolated from an aquaculture fish pond.</title>
        <authorList>
            <person name="Lai M.C."/>
            <person name="Chen S.C."/>
        </authorList>
    </citation>
    <scope>NUCLEOTIDE SEQUENCE</scope>
    <source>
        <strain evidence="3">N2F9704</strain>
    </source>
</reference>
<keyword evidence="4" id="KW-1185">Reference proteome</keyword>